<evidence type="ECO:0000259" key="3">
    <source>
        <dbReference type="Pfam" id="PF01364"/>
    </source>
</evidence>
<reference evidence="4 5" key="1">
    <citation type="submission" date="2014-02" db="EMBL/GenBank/DDBJ databases">
        <authorList>
            <person name="Young C.-C."/>
            <person name="Hameed A."/>
            <person name="Huang H.-C."/>
            <person name="Shahina M."/>
        </authorList>
    </citation>
    <scope>NUCLEOTIDE SEQUENCE [LARGE SCALE GENOMIC DNA]</scope>
    <source>
        <strain evidence="4 5">CC-SAMT-1</strain>
    </source>
</reference>
<proteinExistence type="predicted"/>
<dbReference type="HOGENOM" id="CLU_004870_0_0_10"/>
<dbReference type="CDD" id="cd02258">
    <property type="entry name" value="Peptidase_C25_N"/>
    <property type="match status" value="1"/>
</dbReference>
<dbReference type="Gene3D" id="2.60.40.4070">
    <property type="match status" value="1"/>
</dbReference>
<gene>
    <name evidence="4" type="ORF">AW14_01480</name>
</gene>
<dbReference type="OrthoDB" id="9809780at2"/>
<dbReference type="Gene3D" id="3.40.50.10390">
    <property type="entry name" value="Gingipain r, domain 1"/>
    <property type="match status" value="1"/>
</dbReference>
<dbReference type="NCBIfam" id="NF033707">
    <property type="entry name" value="T9SS_sortase"/>
    <property type="match status" value="1"/>
</dbReference>
<accession>A0A0C5VTI4</accession>
<dbReference type="RefSeq" id="WP_044637190.1">
    <property type="nucleotide sequence ID" value="NZ_CP007202.1"/>
</dbReference>
<evidence type="ECO:0000313" key="5">
    <source>
        <dbReference type="Proteomes" id="UP000032229"/>
    </source>
</evidence>
<evidence type="ECO:0000256" key="2">
    <source>
        <dbReference type="SAM" id="SignalP"/>
    </source>
</evidence>
<dbReference type="EMBL" id="CP007202">
    <property type="protein sequence ID" value="AJR02516.1"/>
    <property type="molecule type" value="Genomic_DNA"/>
</dbReference>
<dbReference type="Pfam" id="PF01364">
    <property type="entry name" value="Peptidase_C25"/>
    <property type="match status" value="1"/>
</dbReference>
<keyword evidence="1 2" id="KW-0732">Signal</keyword>
<feature type="chain" id="PRO_5002183571" evidence="2">
    <location>
        <begin position="20"/>
        <end position="1297"/>
    </location>
</feature>
<feature type="domain" description="Gingipain" evidence="3">
    <location>
        <begin position="546"/>
        <end position="923"/>
    </location>
</feature>
<dbReference type="Proteomes" id="UP000032229">
    <property type="component" value="Chromosome"/>
</dbReference>
<dbReference type="KEGG" id="sze:AW14_01480"/>
<feature type="signal peptide" evidence="2">
    <location>
        <begin position="1"/>
        <end position="19"/>
    </location>
</feature>
<dbReference type="NCBIfam" id="TIGR04183">
    <property type="entry name" value="Por_Secre_tail"/>
    <property type="match status" value="1"/>
</dbReference>
<dbReference type="InterPro" id="IPR026444">
    <property type="entry name" value="Secre_tail"/>
</dbReference>
<dbReference type="GO" id="GO:0006508">
    <property type="term" value="P:proteolysis"/>
    <property type="evidence" value="ECO:0007669"/>
    <property type="project" value="InterPro"/>
</dbReference>
<organism evidence="4 5">
    <name type="scientific">Siansivirga zeaxanthinifaciens CC-SAMT-1</name>
    <dbReference type="NCBI Taxonomy" id="1454006"/>
    <lineage>
        <taxon>Bacteria</taxon>
        <taxon>Pseudomonadati</taxon>
        <taxon>Bacteroidota</taxon>
        <taxon>Flavobacteriia</taxon>
        <taxon>Flavobacteriales</taxon>
        <taxon>Flavobacteriaceae</taxon>
        <taxon>Siansivirga</taxon>
    </lineage>
</organism>
<dbReference type="Gene3D" id="3.40.50.1460">
    <property type="match status" value="1"/>
</dbReference>
<evidence type="ECO:0000256" key="1">
    <source>
        <dbReference type="ARBA" id="ARBA00022729"/>
    </source>
</evidence>
<evidence type="ECO:0000313" key="4">
    <source>
        <dbReference type="EMBL" id="AJR02516.1"/>
    </source>
</evidence>
<dbReference type="STRING" id="1454006.AW14_01480"/>
<sequence>MKNKYIFLLFFLTCGFAFGQQKSYSIDWQTSKKIAFEGFSVEVPSFSDAHFSFDFDSGLNFIDQWETRSYVNESSVKITNIIFSNISESSLKDLSKEVIPNELKFSLKNSLAREKQYAFFQISPIIKGENGVYKKLVSFTLSYSEGGISFQKKNKFTNKTFGTQALSNSVLSTGEWFRFYVDTTGVFKLSKSFLQRLGVNVNNVDPRNIKLFGNGGRMIPYANSEPYPFDVQENAIKFVGENDGVFDNEDYILFYAQGPNGFDAVSNTNINCYTDKTYYYINVSGGLGKRIQPFSQPSGPVDLVINTFQEYKFHEKDDYNLGFLGRRWFGDRFDVESNKTFEFDFPDLVTSIPVSIKVFVATTASSLSTIQLTVNDSPLANLTMIGVVKPNLATEASYSRLIDVNSSKISVGLNYDNQGNPSSLAYLDYISIEATRALKFYNKQFEFKNRDVISTSGIGEYTIENASKLSEIWDVTDIYNISNLENNEGVSSLRFKSNLGVSKTYLAVSPNDYFEPKFDSKTTLNNQNIKGTVFLNNQGEFEDIDYLIIAPDNMLSQAERLATINKNQYNLNVKVLGLDEIYNEFSTGNQDIGAIRNFVKYVYDHASTPEKRVKYLCLFGDVSFDYKDRINNNTNILPSWYSYNSFNEATSFVTDDFYGMMDQNEGNMSTSDKLDIAVGRIIVDSPNLAKDLVDKIESYYNKDALGSWRNKFVVVSDDVDEDWEGILQQTTDNVGNLVSNNKAFMNVIKIHSDAFKQEFSAGGERYPKVTTEFVNAINSGALVVNYFGHGGEDGLAEERIFLKTDIEGLRNFNKLNCFVAVTCEFTKFDNPFRPTAGEFTYWNKKAGAVGLITTTRQIFVNFAIIFNNLLGQYLFSYSNDDSYDDYEYPTMAEALRLTKINPLISGQSQRRLIFFIGDPAMKLAFSKPNIKLTKINEVPIAQYNDTIKALSYVKLAGEVTDLSGNLLTNYNGTLSTTIFDKEIQRETLANDNVRLNGQIVKLKFKTLGEVIFRGQASVKNGQFEFDFIVPKDIGIPVGFGKVSFYSKNETLTENQTGANINTIKIGGLNEDAPEDNVGPVIALYMNDENFVSGGITNESPTLLVKLEDLNGINTASGIGHDIVAILDGDETNPFILNDYYQTEVDDYKKGIVSYPFRDLSPGLHTLTIKAWDVYNNSSTAEIQFIVYDQDQELVINNVLNYPNPFVNYTEFWFNHNSSEPLDVSIQIFTVSGKLVRTLNGQTTGGGIVNSSLSRDIVWDGRDDFGDKIGKGVYIYKLTVQSNILNKKVEKIEKLVIL</sequence>
<dbReference type="PATRIC" id="fig|1454006.5.peg.281"/>
<dbReference type="GO" id="GO:0008234">
    <property type="term" value="F:cysteine-type peptidase activity"/>
    <property type="evidence" value="ECO:0007669"/>
    <property type="project" value="InterPro"/>
</dbReference>
<keyword evidence="5" id="KW-1185">Reference proteome</keyword>
<protein>
    <submittedName>
        <fullName evidence="4">Peptidase C25</fullName>
    </submittedName>
</protein>
<dbReference type="InterPro" id="IPR029031">
    <property type="entry name" value="Gingipain_N_sf"/>
</dbReference>
<dbReference type="InterPro" id="IPR029030">
    <property type="entry name" value="Caspase-like_dom_sf"/>
</dbReference>
<dbReference type="InterPro" id="IPR001769">
    <property type="entry name" value="Gingipain"/>
</dbReference>
<name>A0A0C5VTI4_9FLAO</name>
<dbReference type="SUPFAM" id="SSF52129">
    <property type="entry name" value="Caspase-like"/>
    <property type="match status" value="1"/>
</dbReference>